<dbReference type="EMBL" id="POSP01000003">
    <property type="protein sequence ID" value="PND38624.1"/>
    <property type="molecule type" value="Genomic_DNA"/>
</dbReference>
<accession>A0A2N8KYV0</accession>
<organism evidence="2 3">
    <name type="scientific">Kinneretia aquatilis</name>
    <dbReference type="NCBI Taxonomy" id="2070761"/>
    <lineage>
        <taxon>Bacteria</taxon>
        <taxon>Pseudomonadati</taxon>
        <taxon>Pseudomonadota</taxon>
        <taxon>Betaproteobacteria</taxon>
        <taxon>Burkholderiales</taxon>
        <taxon>Sphaerotilaceae</taxon>
        <taxon>Roseateles</taxon>
    </lineage>
</organism>
<protein>
    <recommendedName>
        <fullName evidence="1">Ice-binding protein C-terminal domain-containing protein</fullName>
    </recommendedName>
</protein>
<evidence type="ECO:0000259" key="1">
    <source>
        <dbReference type="Pfam" id="PF07589"/>
    </source>
</evidence>
<name>A0A2N8KYV0_9BURK</name>
<dbReference type="AlphaFoldDB" id="A0A2N8KYV0"/>
<dbReference type="InterPro" id="IPR013424">
    <property type="entry name" value="Ice-binding_C"/>
</dbReference>
<gene>
    <name evidence="2" type="ORF">C1O66_14550</name>
</gene>
<comment type="caution">
    <text evidence="2">The sequence shown here is derived from an EMBL/GenBank/DDBJ whole genome shotgun (WGS) entry which is preliminary data.</text>
</comment>
<reference evidence="2 3" key="1">
    <citation type="submission" date="2018-01" db="EMBL/GenBank/DDBJ databases">
        <title>Draft genome sequence of Paucibacter aquatile CR182 isolated from freshwater of the Nakdong River.</title>
        <authorList>
            <person name="Choi A."/>
            <person name="Chung E.J."/>
        </authorList>
    </citation>
    <scope>NUCLEOTIDE SEQUENCE [LARGE SCALE GENOMIC DNA]</scope>
    <source>
        <strain evidence="2 3">CR182</strain>
    </source>
</reference>
<evidence type="ECO:0000313" key="2">
    <source>
        <dbReference type="EMBL" id="PND38624.1"/>
    </source>
</evidence>
<sequence length="189" mass="20360">MAESGLRLMIGAWLAVSAALAWSSPVVLRYETMALAAPSRYAYSYQVENLSFDDGVAWVSIDFETHLYDASSLVIRQLSAGWDGQVLAPTLGDPAQFDVFTTTGVLGRGGIATSFMIEFTWLGSGQPGAQDFKIWDPQSFDLQYQGRSVPAGATVPEPETWQLLALALLAAAGMRARLHRKSSKTPAAA</sequence>
<evidence type="ECO:0000313" key="3">
    <source>
        <dbReference type="Proteomes" id="UP000235916"/>
    </source>
</evidence>
<dbReference type="Pfam" id="PF07589">
    <property type="entry name" value="PEP-CTERM"/>
    <property type="match status" value="1"/>
</dbReference>
<dbReference type="Proteomes" id="UP000235916">
    <property type="component" value="Unassembled WGS sequence"/>
</dbReference>
<feature type="domain" description="Ice-binding protein C-terminal" evidence="1">
    <location>
        <begin position="154"/>
        <end position="177"/>
    </location>
</feature>
<keyword evidence="3" id="KW-1185">Reference proteome</keyword>
<proteinExistence type="predicted"/>